<dbReference type="OrthoDB" id="9782926at2"/>
<dbReference type="STRING" id="150248.SAMN05216169_10307"/>
<protein>
    <submittedName>
        <fullName evidence="4">Transferase hexapeptide (Six repeat-containing protein)</fullName>
    </submittedName>
</protein>
<sequence>MDIRFIDFKIMGDERGSLIALEQNKNIPFEIKRVYYIFDTKKEVRRGFHAHKKLKQVLIAVKGSCKIHLDDGFDTKEIVLDNPSKGLYLDSLVWHEMYDFSDDCVLMVLASDYYNEDDYLRSYDSFLEYLREKSAHNEQQYFQHEKAIVESNKIGKNTRIWAFAHILPGAVIGENCNINDHTFIENDVVIGDNVTIKSGVYIWDGVRLGNNVFVGPNVTFTNDLTPRSKRYPDSFEKTIVDDYASIGANATIVAGIKIGKYAMIGAGSVVTKDIPPYTLWYGNPATFRGYVCECGKKLDESYFCEACQKDLTQKVVSK</sequence>
<dbReference type="InterPro" id="IPR011004">
    <property type="entry name" value="Trimer_LpxA-like_sf"/>
</dbReference>
<dbReference type="RefSeq" id="WP_091703279.1">
    <property type="nucleotide sequence ID" value="NZ_FOJQ01000030.1"/>
</dbReference>
<dbReference type="SUPFAM" id="SSF51182">
    <property type="entry name" value="RmlC-like cupins"/>
    <property type="match status" value="1"/>
</dbReference>
<dbReference type="Gene3D" id="2.60.120.10">
    <property type="entry name" value="Jelly Rolls"/>
    <property type="match status" value="1"/>
</dbReference>
<dbReference type="PANTHER" id="PTHR43300:SF4">
    <property type="entry name" value="ACYL-[ACYL-CARRIER-PROTEIN]--UDP-N-ACETYLGLUCOSAMINE O-ACYLTRANSFERASE"/>
    <property type="match status" value="1"/>
</dbReference>
<evidence type="ECO:0000313" key="4">
    <source>
        <dbReference type="EMBL" id="SFA51821.1"/>
    </source>
</evidence>
<keyword evidence="1 4" id="KW-0808">Transferase</keyword>
<dbReference type="InterPro" id="IPR008894">
    <property type="entry name" value="QdtA_cupin_dom"/>
</dbReference>
<dbReference type="PANTHER" id="PTHR43300">
    <property type="entry name" value="ACETYLTRANSFERASE"/>
    <property type="match status" value="1"/>
</dbReference>
<dbReference type="Proteomes" id="UP000198979">
    <property type="component" value="Unassembled WGS sequence"/>
</dbReference>
<evidence type="ECO:0000256" key="1">
    <source>
        <dbReference type="ARBA" id="ARBA00022679"/>
    </source>
</evidence>
<organism evidence="4 5">
    <name type="scientific">Anoxybacillus pushchinoensis</name>
    <dbReference type="NCBI Taxonomy" id="150248"/>
    <lineage>
        <taxon>Bacteria</taxon>
        <taxon>Bacillati</taxon>
        <taxon>Bacillota</taxon>
        <taxon>Bacilli</taxon>
        <taxon>Bacillales</taxon>
        <taxon>Anoxybacillaceae</taxon>
        <taxon>Anoxybacillus</taxon>
    </lineage>
</organism>
<keyword evidence="5" id="KW-1185">Reference proteome</keyword>
<dbReference type="GO" id="GO:0016740">
    <property type="term" value="F:transferase activity"/>
    <property type="evidence" value="ECO:0007669"/>
    <property type="project" value="UniProtKB-KW"/>
</dbReference>
<dbReference type="CDD" id="cd03358">
    <property type="entry name" value="LbH_WxcM_N_like"/>
    <property type="match status" value="1"/>
</dbReference>
<dbReference type="InterPro" id="IPR018357">
    <property type="entry name" value="Hexapep_transf_CS"/>
</dbReference>
<reference evidence="5" key="1">
    <citation type="submission" date="2016-10" db="EMBL/GenBank/DDBJ databases">
        <authorList>
            <person name="Varghese N."/>
            <person name="Submissions S."/>
        </authorList>
    </citation>
    <scope>NUCLEOTIDE SEQUENCE [LARGE SCALE GENOMIC DNA]</scope>
    <source>
        <strain evidence="5">K1</strain>
    </source>
</reference>
<dbReference type="InterPro" id="IPR001451">
    <property type="entry name" value="Hexapep"/>
</dbReference>
<evidence type="ECO:0000256" key="2">
    <source>
        <dbReference type="ARBA" id="ARBA00022737"/>
    </source>
</evidence>
<proteinExistence type="predicted"/>
<dbReference type="Pfam" id="PF05523">
    <property type="entry name" value="FdtA"/>
    <property type="match status" value="1"/>
</dbReference>
<dbReference type="InterPro" id="IPR050179">
    <property type="entry name" value="Trans_hexapeptide_repeat"/>
</dbReference>
<dbReference type="EMBL" id="FOJQ01000030">
    <property type="protein sequence ID" value="SFA51821.1"/>
    <property type="molecule type" value="Genomic_DNA"/>
</dbReference>
<accession>A0A1I0TJ54</accession>
<evidence type="ECO:0000313" key="5">
    <source>
        <dbReference type="Proteomes" id="UP000198979"/>
    </source>
</evidence>
<name>A0A1I0TJ54_9BACL</name>
<keyword evidence="2" id="KW-0677">Repeat</keyword>
<dbReference type="InterPro" id="IPR011051">
    <property type="entry name" value="RmlC_Cupin_sf"/>
</dbReference>
<dbReference type="Gene3D" id="2.160.10.10">
    <property type="entry name" value="Hexapeptide repeat proteins"/>
    <property type="match status" value="1"/>
</dbReference>
<gene>
    <name evidence="4" type="ORF">SAMN05216169_10307</name>
</gene>
<dbReference type="SUPFAM" id="SSF51161">
    <property type="entry name" value="Trimeric LpxA-like enzymes"/>
    <property type="match status" value="1"/>
</dbReference>
<dbReference type="CDD" id="cd20292">
    <property type="entry name" value="cupin_QdtA-like"/>
    <property type="match status" value="1"/>
</dbReference>
<dbReference type="AlphaFoldDB" id="A0A1I0TJ54"/>
<evidence type="ECO:0000259" key="3">
    <source>
        <dbReference type="Pfam" id="PF05523"/>
    </source>
</evidence>
<dbReference type="InterPro" id="IPR014710">
    <property type="entry name" value="RmlC-like_jellyroll"/>
</dbReference>
<dbReference type="Pfam" id="PF00132">
    <property type="entry name" value="Hexapep"/>
    <property type="match status" value="3"/>
</dbReference>
<dbReference type="PROSITE" id="PS00101">
    <property type="entry name" value="HEXAPEP_TRANSFERASES"/>
    <property type="match status" value="1"/>
</dbReference>
<feature type="domain" description="Sugar 3,4-ketoisomerase QdtA cupin" evidence="3">
    <location>
        <begin position="1"/>
        <end position="130"/>
    </location>
</feature>